<evidence type="ECO:0000256" key="3">
    <source>
        <dbReference type="RuleBase" id="RU000363"/>
    </source>
</evidence>
<reference evidence="6" key="2">
    <citation type="journal article" date="2017" name="Sci. Adv.">
        <title>A tail of two voltages: Proteomic comparison of the three electric organs of the electric eel.</title>
        <authorList>
            <person name="Traeger L.L."/>
            <person name="Sabat G."/>
            <person name="Barrett-Wilt G.A."/>
            <person name="Wells G.B."/>
            <person name="Sussman M.R."/>
        </authorList>
    </citation>
    <scope>NUCLEOTIDE SEQUENCE [LARGE SCALE GENOMIC DNA]</scope>
</reference>
<name>A0A4W4E9T4_ELEEL</name>
<keyword evidence="4" id="KW-0472">Membrane</keyword>
<dbReference type="SUPFAM" id="SSF51735">
    <property type="entry name" value="NAD(P)-binding Rossmann-fold domains"/>
    <property type="match status" value="1"/>
</dbReference>
<feature type="transmembrane region" description="Helical" evidence="4">
    <location>
        <begin position="6"/>
        <end position="27"/>
    </location>
</feature>
<dbReference type="Gene3D" id="3.40.50.720">
    <property type="entry name" value="NAD(P)-binding Rossmann-like Domain"/>
    <property type="match status" value="1"/>
</dbReference>
<dbReference type="InterPro" id="IPR020904">
    <property type="entry name" value="Sc_DH/Rdtase_CS"/>
</dbReference>
<dbReference type="OMA" id="KKCMAVN"/>
<dbReference type="PROSITE" id="PS00061">
    <property type="entry name" value="ADH_SHORT"/>
    <property type="match status" value="1"/>
</dbReference>
<dbReference type="GeneTree" id="ENSGT00940000160204"/>
<organism evidence="5 6">
    <name type="scientific">Electrophorus electricus</name>
    <name type="common">Electric eel</name>
    <name type="synonym">Gymnotus electricus</name>
    <dbReference type="NCBI Taxonomy" id="8005"/>
    <lineage>
        <taxon>Eukaryota</taxon>
        <taxon>Metazoa</taxon>
        <taxon>Chordata</taxon>
        <taxon>Craniata</taxon>
        <taxon>Vertebrata</taxon>
        <taxon>Euteleostomi</taxon>
        <taxon>Actinopterygii</taxon>
        <taxon>Neopterygii</taxon>
        <taxon>Teleostei</taxon>
        <taxon>Ostariophysi</taxon>
        <taxon>Gymnotiformes</taxon>
        <taxon>Gymnotoidei</taxon>
        <taxon>Gymnotidae</taxon>
        <taxon>Electrophorus</taxon>
    </lineage>
</organism>
<comment type="similarity">
    <text evidence="1 3">Belongs to the short-chain dehydrogenases/reductases (SDR) family.</text>
</comment>
<reference evidence="5" key="3">
    <citation type="submission" date="2020-05" db="EMBL/GenBank/DDBJ databases">
        <title>Electrophorus electricus (electric eel) genome, fEleEle1, primary haplotype.</title>
        <authorList>
            <person name="Myers G."/>
            <person name="Meyer A."/>
            <person name="Fedrigo O."/>
            <person name="Formenti G."/>
            <person name="Rhie A."/>
            <person name="Tracey A."/>
            <person name="Sims Y."/>
            <person name="Jarvis E.D."/>
        </authorList>
    </citation>
    <scope>NUCLEOTIDE SEQUENCE [LARGE SCALE GENOMIC DNA]</scope>
</reference>
<dbReference type="Proteomes" id="UP000314983">
    <property type="component" value="Chromosome 2"/>
</dbReference>
<feature type="transmembrane region" description="Helical" evidence="4">
    <location>
        <begin position="39"/>
        <end position="60"/>
    </location>
</feature>
<keyword evidence="2" id="KW-0560">Oxidoreductase</keyword>
<dbReference type="STRING" id="8005.ENSEEEP00000008025"/>
<dbReference type="Pfam" id="PF00106">
    <property type="entry name" value="adh_short"/>
    <property type="match status" value="1"/>
</dbReference>
<reference evidence="6" key="1">
    <citation type="journal article" date="2014" name="Science">
        <title>Nonhuman genetics. Genomic basis for the convergent evolution of electric organs.</title>
        <authorList>
            <person name="Gallant J.R."/>
            <person name="Traeger L.L."/>
            <person name="Volkening J.D."/>
            <person name="Moffett H."/>
            <person name="Chen P.H."/>
            <person name="Novina C.D."/>
            <person name="Phillips G.N.Jr."/>
            <person name="Anand R."/>
            <person name="Wells G.B."/>
            <person name="Pinch M."/>
            <person name="Guth R."/>
            <person name="Unguez G.A."/>
            <person name="Albert J.S."/>
            <person name="Zakon H.H."/>
            <person name="Samanta M.P."/>
            <person name="Sussman M.R."/>
        </authorList>
    </citation>
    <scope>NUCLEOTIDE SEQUENCE [LARGE SCALE GENOMIC DNA]</scope>
</reference>
<proteinExistence type="inferred from homology"/>
<dbReference type="InterPro" id="IPR036291">
    <property type="entry name" value="NAD(P)-bd_dom_sf"/>
</dbReference>
<keyword evidence="6" id="KW-1185">Reference proteome</keyword>
<dbReference type="GO" id="GO:0016491">
    <property type="term" value="F:oxidoreductase activity"/>
    <property type="evidence" value="ECO:0007669"/>
    <property type="project" value="UniProtKB-KW"/>
</dbReference>
<evidence type="ECO:0000313" key="5">
    <source>
        <dbReference type="Ensembl" id="ENSEEEP00000008025.2"/>
    </source>
</evidence>
<reference evidence="5" key="5">
    <citation type="submission" date="2025-09" db="UniProtKB">
        <authorList>
            <consortium name="Ensembl"/>
        </authorList>
    </citation>
    <scope>IDENTIFICATION</scope>
</reference>
<protein>
    <recommendedName>
        <fullName evidence="7">Hydroxysteroid (17-beta) dehydrogenase 2</fullName>
    </recommendedName>
</protein>
<dbReference type="Ensembl" id="ENSEEET00000008131.2">
    <property type="protein sequence ID" value="ENSEEEP00000008025.2"/>
    <property type="gene ID" value="ENSEEEG00000004186.2"/>
</dbReference>
<accession>A0A4W4E9T4</accession>
<evidence type="ECO:0000256" key="1">
    <source>
        <dbReference type="ARBA" id="ARBA00006484"/>
    </source>
</evidence>
<dbReference type="PANTHER" id="PTHR43313">
    <property type="entry name" value="SHORT-CHAIN DEHYDROGENASE/REDUCTASE FAMILY 9C"/>
    <property type="match status" value="1"/>
</dbReference>
<keyword evidence="4" id="KW-1133">Transmembrane helix</keyword>
<dbReference type="InterPro" id="IPR002347">
    <property type="entry name" value="SDR_fam"/>
</dbReference>
<dbReference type="GO" id="GO:0008202">
    <property type="term" value="P:steroid metabolic process"/>
    <property type="evidence" value="ECO:0007669"/>
    <property type="project" value="TreeGrafter"/>
</dbReference>
<dbReference type="PANTHER" id="PTHR43313:SF3">
    <property type="entry name" value="17-BETA-HYDROXYSTEROID DEHYDROGENASE TYPE 2"/>
    <property type="match status" value="1"/>
</dbReference>
<dbReference type="AlphaFoldDB" id="A0A4W4E9T4"/>
<sequence length="401" mass="44529">MDEGRQELWLSLLSLLIISINAVMFWRRGGRDARWSLRLLLMGLMLCFLLSPGSVLVLLLSVCCSVVHFSAGKEEVLLPAQGRAVLITGCDSGFGLNLAKMLAMAGMKVYAGVLDGSGPGAEELRTISSSQLTVLQFDITDLNQTYEAHQLIKSQIGETGLWGLVNNAGVLGYTCDGEILPMRILRKIIEVNFISGVDVTRVFLPMIRQAKGRIVTVSSLAGEVPFPGFAAYGASKAALTLYFGVMRQELARWGVKVAIIQPGGFKTSNQEQWAKIQKEIFSTLPPEVTGAYGEEYICSMQHRLSNMTAHACTNFAPVLHAIKHALLSETPRPFYHPGPTAWAFPFMHRFCPTWLFDIIFPHMLYQIDYFNIWIESLKGHSSINQVFTWNITSFFHNVASM</sequence>
<evidence type="ECO:0000256" key="2">
    <source>
        <dbReference type="ARBA" id="ARBA00023002"/>
    </source>
</evidence>
<evidence type="ECO:0008006" key="7">
    <source>
        <dbReference type="Google" id="ProtNLM"/>
    </source>
</evidence>
<keyword evidence="4" id="KW-0812">Transmembrane</keyword>
<evidence type="ECO:0000313" key="6">
    <source>
        <dbReference type="Proteomes" id="UP000314983"/>
    </source>
</evidence>
<dbReference type="PRINTS" id="PR00081">
    <property type="entry name" value="GDHRDH"/>
</dbReference>
<evidence type="ECO:0000256" key="4">
    <source>
        <dbReference type="SAM" id="Phobius"/>
    </source>
</evidence>
<dbReference type="PRINTS" id="PR00080">
    <property type="entry name" value="SDRFAMILY"/>
</dbReference>
<reference evidence="5" key="4">
    <citation type="submission" date="2025-08" db="UniProtKB">
        <authorList>
            <consortium name="Ensembl"/>
        </authorList>
    </citation>
    <scope>IDENTIFICATION</scope>
</reference>
<gene>
    <name evidence="5" type="primary">HSD17B2</name>
</gene>